<keyword evidence="10" id="KW-1185">Reference proteome</keyword>
<reference evidence="7 9" key="1">
    <citation type="submission" date="2017-01" db="EMBL/GenBank/DDBJ databases">
        <title>Bacillus cereus isolates.</title>
        <authorList>
            <person name="Beno S.M."/>
        </authorList>
    </citation>
    <scope>NUCLEOTIDE SEQUENCE [LARGE SCALE GENOMIC DNA]</scope>
    <source>
        <strain evidence="7 9">FSL W7-1108</strain>
    </source>
</reference>
<keyword evidence="4 6" id="KW-1133">Transmembrane helix</keyword>
<evidence type="ECO:0000313" key="7">
    <source>
        <dbReference type="EMBL" id="OOR06296.1"/>
    </source>
</evidence>
<dbReference type="KEGG" id="bmyo:BG05_773"/>
<sequence>MINSKSMLLKVISVFMGSAFFMASQFLIIIILARLGNAEVVGEFGLMLAITGPVYMFFTMQIRNKVTSEESNSSAYIEIVILNVILATIISLGICFITKASSDVTQLVFIYLLAKNVQLVSELVYGILQQQEKLHEVGFSNFIKGISSTFLFFIFYYFTRDILLATLSIGLSWLVTLLIYDISKINMNKKRNIKDYLKLPDDMKKVSYLYRALLPLGIISLLYSLNTNITRYFITYYTDTEQLGYFTALSYLMIAGNTLVGAIGQSFCNKLSRYSDRESKSDFNKLFNKLVVFGLMLGLVSTLLTFYLGEFLLYILFGSDYIEYSSLLTLLMAATIFRYPAEFMGYATIATKTYKNELPQLIFMLIATCICAFLLIPIWGLYGAAVTLLVGSCITAIGRFVIILRVNKESERKVSYETQ</sequence>
<feature type="transmembrane region" description="Helical" evidence="6">
    <location>
        <begin position="162"/>
        <end position="182"/>
    </location>
</feature>
<accession>A0A0B5S861</accession>
<dbReference type="PANTHER" id="PTHR30250:SF11">
    <property type="entry name" value="O-ANTIGEN TRANSPORTER-RELATED"/>
    <property type="match status" value="1"/>
</dbReference>
<dbReference type="PANTHER" id="PTHR30250">
    <property type="entry name" value="PST FAMILY PREDICTED COLANIC ACID TRANSPORTER"/>
    <property type="match status" value="1"/>
</dbReference>
<dbReference type="AlphaFoldDB" id="A0A0B5S861"/>
<feature type="transmembrane region" description="Helical" evidence="6">
    <location>
        <begin position="12"/>
        <end position="34"/>
    </location>
</feature>
<feature type="transmembrane region" description="Helical" evidence="6">
    <location>
        <begin position="40"/>
        <end position="58"/>
    </location>
</feature>
<evidence type="ECO:0000313" key="9">
    <source>
        <dbReference type="Proteomes" id="UP000190696"/>
    </source>
</evidence>
<evidence type="ECO:0000256" key="6">
    <source>
        <dbReference type="SAM" id="Phobius"/>
    </source>
</evidence>
<dbReference type="EMBL" id="CP065877">
    <property type="protein sequence ID" value="QQA15830.1"/>
    <property type="molecule type" value="Genomic_DNA"/>
</dbReference>
<keyword evidence="2" id="KW-1003">Cell membrane</keyword>
<evidence type="ECO:0000256" key="2">
    <source>
        <dbReference type="ARBA" id="ARBA00022475"/>
    </source>
</evidence>
<feature type="transmembrane region" description="Helical" evidence="6">
    <location>
        <begin position="290"/>
        <end position="315"/>
    </location>
</feature>
<feature type="transmembrane region" description="Helical" evidence="6">
    <location>
        <begin position="137"/>
        <end position="156"/>
    </location>
</feature>
<dbReference type="InterPro" id="IPR050833">
    <property type="entry name" value="Poly_Biosynth_Transport"/>
</dbReference>
<keyword evidence="3 6" id="KW-0812">Transmembrane</keyword>
<dbReference type="Proteomes" id="UP000190696">
    <property type="component" value="Unassembled WGS sequence"/>
</dbReference>
<evidence type="ECO:0000256" key="1">
    <source>
        <dbReference type="ARBA" id="ARBA00004651"/>
    </source>
</evidence>
<name>A0A0B5S861_BACMY</name>
<organism evidence="7 9">
    <name type="scientific">Bacillus mycoides</name>
    <dbReference type="NCBI Taxonomy" id="1405"/>
    <lineage>
        <taxon>Bacteria</taxon>
        <taxon>Bacillati</taxon>
        <taxon>Bacillota</taxon>
        <taxon>Bacilli</taxon>
        <taxon>Bacillales</taxon>
        <taxon>Bacillaceae</taxon>
        <taxon>Bacillus</taxon>
        <taxon>Bacillus cereus group</taxon>
    </lineage>
</organism>
<feature type="transmembrane region" description="Helical" evidence="6">
    <location>
        <begin position="321"/>
        <end position="340"/>
    </location>
</feature>
<comment type="subcellular location">
    <subcellularLocation>
        <location evidence="1">Cell membrane</location>
        <topology evidence="1">Multi-pass membrane protein</topology>
    </subcellularLocation>
</comment>
<dbReference type="GeneID" id="92886187"/>
<feature type="transmembrane region" description="Helical" evidence="6">
    <location>
        <begin position="361"/>
        <end position="382"/>
    </location>
</feature>
<feature type="transmembrane region" description="Helical" evidence="6">
    <location>
        <begin position="245"/>
        <end position="269"/>
    </location>
</feature>
<evidence type="ECO:0000313" key="8">
    <source>
        <dbReference type="EMBL" id="QQA15830.1"/>
    </source>
</evidence>
<feature type="transmembrane region" description="Helical" evidence="6">
    <location>
        <begin position="208"/>
        <end position="225"/>
    </location>
</feature>
<dbReference type="GO" id="GO:0005886">
    <property type="term" value="C:plasma membrane"/>
    <property type="evidence" value="ECO:0007669"/>
    <property type="project" value="UniProtKB-SubCell"/>
</dbReference>
<feature type="transmembrane region" description="Helical" evidence="6">
    <location>
        <begin position="79"/>
        <end position="100"/>
    </location>
</feature>
<evidence type="ECO:0000256" key="5">
    <source>
        <dbReference type="ARBA" id="ARBA00023136"/>
    </source>
</evidence>
<dbReference type="Pfam" id="PF01943">
    <property type="entry name" value="Polysacc_synt"/>
    <property type="match status" value="1"/>
</dbReference>
<reference evidence="8 10" key="2">
    <citation type="submission" date="2020-12" db="EMBL/GenBank/DDBJ databases">
        <title>FDA dAtabase for Regulatory Grade micrObial Sequences (FDA-ARGOS): Supporting development and validation of Infectious Disease Dx tests.</title>
        <authorList>
            <person name="Nelson B."/>
            <person name="Plummer A."/>
            <person name="Tallon L."/>
            <person name="Sadzewicz L."/>
            <person name="Zhao X."/>
            <person name="Boylan J."/>
            <person name="Ott S."/>
            <person name="Bowen H."/>
            <person name="Vavikolanu K."/>
            <person name="Mehta A."/>
            <person name="Aluvathingal J."/>
            <person name="Nadendla S."/>
            <person name="Myers T."/>
            <person name="Yan Y."/>
            <person name="Sichtig H."/>
        </authorList>
    </citation>
    <scope>NUCLEOTIDE SEQUENCE [LARGE SCALE GENOMIC DNA]</scope>
    <source>
        <strain evidence="8 10">FDAARGOS_924</strain>
    </source>
</reference>
<evidence type="ECO:0000256" key="4">
    <source>
        <dbReference type="ARBA" id="ARBA00022989"/>
    </source>
</evidence>
<dbReference type="InterPro" id="IPR002797">
    <property type="entry name" value="Polysacc_synth"/>
</dbReference>
<dbReference type="Proteomes" id="UP000596196">
    <property type="component" value="Chromosome"/>
</dbReference>
<evidence type="ECO:0000256" key="3">
    <source>
        <dbReference type="ARBA" id="ARBA00022692"/>
    </source>
</evidence>
<gene>
    <name evidence="7" type="ORF">BW900_12855</name>
    <name evidence="8" type="ORF">I6G81_26290</name>
</gene>
<feature type="transmembrane region" description="Helical" evidence="6">
    <location>
        <begin position="388"/>
        <end position="406"/>
    </location>
</feature>
<dbReference type="EMBL" id="MUAI01000008">
    <property type="protein sequence ID" value="OOR06296.1"/>
    <property type="molecule type" value="Genomic_DNA"/>
</dbReference>
<accession>A0A1S9T8E2</accession>
<proteinExistence type="predicted"/>
<evidence type="ECO:0000313" key="10">
    <source>
        <dbReference type="Proteomes" id="UP000596196"/>
    </source>
</evidence>
<dbReference type="RefSeq" id="WP_002184603.1">
    <property type="nucleotide sequence ID" value="NZ_CM125442.1"/>
</dbReference>
<protein>
    <submittedName>
        <fullName evidence="8">Oligosaccharide flippase family protein</fullName>
    </submittedName>
    <submittedName>
        <fullName evidence="7">Polysaccharide biosynthesis protein</fullName>
    </submittedName>
</protein>
<keyword evidence="5 6" id="KW-0472">Membrane</keyword>